<organism evidence="2 3">
    <name type="scientific">Variovorax ureilyticus</name>
    <dbReference type="NCBI Taxonomy" id="1836198"/>
    <lineage>
        <taxon>Bacteria</taxon>
        <taxon>Pseudomonadati</taxon>
        <taxon>Pseudomonadota</taxon>
        <taxon>Betaproteobacteria</taxon>
        <taxon>Burkholderiales</taxon>
        <taxon>Comamonadaceae</taxon>
        <taxon>Variovorax</taxon>
    </lineage>
</organism>
<evidence type="ECO:0000256" key="1">
    <source>
        <dbReference type="SAM" id="Phobius"/>
    </source>
</evidence>
<dbReference type="NCBIfam" id="TIGR02532">
    <property type="entry name" value="IV_pilin_GFxxxE"/>
    <property type="match status" value="1"/>
</dbReference>
<evidence type="ECO:0000313" key="2">
    <source>
        <dbReference type="EMBL" id="MEJ8810211.1"/>
    </source>
</evidence>
<dbReference type="Pfam" id="PF07963">
    <property type="entry name" value="N_methyl"/>
    <property type="match status" value="1"/>
</dbReference>
<keyword evidence="1" id="KW-1133">Transmembrane helix</keyword>
<comment type="caution">
    <text evidence="2">The sequence shown here is derived from an EMBL/GenBank/DDBJ whole genome shotgun (WGS) entry which is preliminary data.</text>
</comment>
<accession>A0ABU8VA68</accession>
<evidence type="ECO:0000313" key="3">
    <source>
        <dbReference type="Proteomes" id="UP001365846"/>
    </source>
</evidence>
<dbReference type="EMBL" id="JBBKZU010000001">
    <property type="protein sequence ID" value="MEJ8810211.1"/>
    <property type="molecule type" value="Genomic_DNA"/>
</dbReference>
<gene>
    <name evidence="2" type="ORF">WKW77_03980</name>
</gene>
<feature type="transmembrane region" description="Helical" evidence="1">
    <location>
        <begin position="21"/>
        <end position="42"/>
    </location>
</feature>
<keyword evidence="1" id="KW-0472">Membrane</keyword>
<sequence length="224" mass="23329">MPSLADLRRCRTRATGERGFTLIEVLVTIVIMLLGILGVIGMQARSTVVEFESYQRGEALSLVREMQGRLTDSRTIISGYLDPAVSSTVGSQGASVYVGSGTSAKDFSASSACVPGAGVPLAEAKYEMCQWGQTLQGAASLEGSSKVGAMIGARGCLIRVVPAEGNALADIYVTVVWQGRSKGAEPDPDSPAGQNNCAGDVNFGNGLRRGVSVRVLVPNLTKSS</sequence>
<dbReference type="InterPro" id="IPR012902">
    <property type="entry name" value="N_methyl_site"/>
</dbReference>
<reference evidence="2 3" key="1">
    <citation type="submission" date="2024-03" db="EMBL/GenBank/DDBJ databases">
        <title>Novel species of the genus Variovorax.</title>
        <authorList>
            <person name="Liu Q."/>
            <person name="Xin Y.-H."/>
        </authorList>
    </citation>
    <scope>NUCLEOTIDE SEQUENCE [LARGE SCALE GENOMIC DNA]</scope>
    <source>
        <strain evidence="2 3">KACC 18899</strain>
    </source>
</reference>
<keyword evidence="3" id="KW-1185">Reference proteome</keyword>
<keyword evidence="1" id="KW-0812">Transmembrane</keyword>
<proteinExistence type="predicted"/>
<dbReference type="PROSITE" id="PS00409">
    <property type="entry name" value="PROKAR_NTER_METHYL"/>
    <property type="match status" value="1"/>
</dbReference>
<dbReference type="RefSeq" id="WP_340355506.1">
    <property type="nucleotide sequence ID" value="NZ_JBBKZU010000001.1"/>
</dbReference>
<dbReference type="Proteomes" id="UP001365846">
    <property type="component" value="Unassembled WGS sequence"/>
</dbReference>
<protein>
    <submittedName>
        <fullName evidence="2">Prepilin-type N-terminal cleavage/methylation domain-containing protein</fullName>
    </submittedName>
</protein>
<name>A0ABU8VA68_9BURK</name>